<feature type="chain" id="PRO_5028205203" evidence="1">
    <location>
        <begin position="46"/>
        <end position="226"/>
    </location>
</feature>
<protein>
    <submittedName>
        <fullName evidence="2">Uncharacterized protein</fullName>
    </submittedName>
</protein>
<feature type="signal peptide" evidence="1">
    <location>
        <begin position="1"/>
        <end position="45"/>
    </location>
</feature>
<keyword evidence="1" id="KW-0732">Signal</keyword>
<keyword evidence="3" id="KW-1185">Reference proteome</keyword>
<name>A0A516SLQ0_9NEIS</name>
<evidence type="ECO:0000256" key="1">
    <source>
        <dbReference type="SAM" id="SignalP"/>
    </source>
</evidence>
<sequence length="226" mass="25477">MLFDFIGNCYRGMSSSFAPPRAFAGSSTHAMTVMLLLACSGNAWARDEAPPPVPFRQVLDSVNIVLEATIAQVEIGVKKNNTSAYQLLPTEEKACRSITKGKAVDDNYLVILRTRDGIVHFARKPEEAKYYSDRIALRMLEGDPCGAYAFFTKEMKQRRYLFLLHRLPKPDDAKEVLLTGPYIQEIAAGSAPKQWFHNYQSFCPEYIQSVDILSDLLKEISENTKK</sequence>
<evidence type="ECO:0000313" key="2">
    <source>
        <dbReference type="EMBL" id="QDQ29065.1"/>
    </source>
</evidence>
<dbReference type="EMBL" id="CP041730">
    <property type="protein sequence ID" value="QDQ29065.1"/>
    <property type="molecule type" value="Genomic_DNA"/>
</dbReference>
<accession>A0A516SLQ0</accession>
<gene>
    <name evidence="2" type="ORF">FNU76_23445</name>
</gene>
<reference evidence="3" key="1">
    <citation type="submission" date="2019-07" db="EMBL/GenBank/DDBJ databases">
        <title>Chitinimonas sp. nov., isolated from Ny-Alesund, arctica soil.</title>
        <authorList>
            <person name="Xu Q."/>
            <person name="Peng F."/>
        </authorList>
    </citation>
    <scope>NUCLEOTIDE SEQUENCE [LARGE SCALE GENOMIC DNA]</scope>
    <source>
        <strain evidence="3">R3-44</strain>
    </source>
</reference>
<dbReference type="Proteomes" id="UP000317550">
    <property type="component" value="Chromosome"/>
</dbReference>
<dbReference type="AlphaFoldDB" id="A0A516SLQ0"/>
<evidence type="ECO:0000313" key="3">
    <source>
        <dbReference type="Proteomes" id="UP000317550"/>
    </source>
</evidence>
<dbReference type="RefSeq" id="WP_144280447.1">
    <property type="nucleotide sequence ID" value="NZ_CP041730.1"/>
</dbReference>
<proteinExistence type="predicted"/>
<organism evidence="2 3">
    <name type="scientific">Chitinimonas arctica</name>
    <dbReference type="NCBI Taxonomy" id="2594795"/>
    <lineage>
        <taxon>Bacteria</taxon>
        <taxon>Pseudomonadati</taxon>
        <taxon>Pseudomonadota</taxon>
        <taxon>Betaproteobacteria</taxon>
        <taxon>Neisseriales</taxon>
        <taxon>Chitinibacteraceae</taxon>
        <taxon>Chitinimonas</taxon>
    </lineage>
</organism>
<dbReference type="KEGG" id="cari:FNU76_23445"/>